<feature type="compositionally biased region" description="Low complexity" evidence="1">
    <location>
        <begin position="79"/>
        <end position="99"/>
    </location>
</feature>
<evidence type="ECO:0000313" key="4">
    <source>
        <dbReference type="Proteomes" id="UP001497045"/>
    </source>
</evidence>
<reference evidence="3 4" key="1">
    <citation type="submission" date="2024-04" db="EMBL/GenBank/DDBJ databases">
        <title>Aurantiacibacter sp. DGU6 16S ribosomal RNA gene Genome sequencing and assembly.</title>
        <authorList>
            <person name="Park S."/>
        </authorList>
    </citation>
    <scope>NUCLEOTIDE SEQUENCE [LARGE SCALE GENOMIC DNA]</scope>
    <source>
        <strain evidence="3 4">DGU6</strain>
    </source>
</reference>
<name>A0ABU9IA90_9SPHN</name>
<feature type="region of interest" description="Disordered" evidence="1">
    <location>
        <begin position="22"/>
        <end position="99"/>
    </location>
</feature>
<organism evidence="3 4">
    <name type="scientific">Aurantiacibacter gilvus</name>
    <dbReference type="NCBI Taxonomy" id="3139141"/>
    <lineage>
        <taxon>Bacteria</taxon>
        <taxon>Pseudomonadati</taxon>
        <taxon>Pseudomonadota</taxon>
        <taxon>Alphaproteobacteria</taxon>
        <taxon>Sphingomonadales</taxon>
        <taxon>Erythrobacteraceae</taxon>
        <taxon>Aurantiacibacter</taxon>
    </lineage>
</organism>
<protein>
    <submittedName>
        <fullName evidence="3">Uncharacterized protein</fullName>
    </submittedName>
</protein>
<proteinExistence type="predicted"/>
<dbReference type="EMBL" id="JBBYHV010000001">
    <property type="protein sequence ID" value="MEL1249334.1"/>
    <property type="molecule type" value="Genomic_DNA"/>
</dbReference>
<gene>
    <name evidence="3" type="ORF">AAEO60_01475</name>
</gene>
<comment type="caution">
    <text evidence="3">The sequence shown here is derived from an EMBL/GenBank/DDBJ whole genome shotgun (WGS) entry which is preliminary data.</text>
</comment>
<dbReference type="Proteomes" id="UP001497045">
    <property type="component" value="Unassembled WGS sequence"/>
</dbReference>
<feature type="compositionally biased region" description="Acidic residues" evidence="1">
    <location>
        <begin position="22"/>
        <end position="31"/>
    </location>
</feature>
<feature type="chain" id="PRO_5047457143" evidence="2">
    <location>
        <begin position="18"/>
        <end position="99"/>
    </location>
</feature>
<evidence type="ECO:0000313" key="3">
    <source>
        <dbReference type="EMBL" id="MEL1249334.1"/>
    </source>
</evidence>
<dbReference type="PROSITE" id="PS51257">
    <property type="entry name" value="PROKAR_LIPOPROTEIN"/>
    <property type="match status" value="1"/>
</dbReference>
<keyword evidence="4" id="KW-1185">Reference proteome</keyword>
<evidence type="ECO:0000256" key="1">
    <source>
        <dbReference type="SAM" id="MobiDB-lite"/>
    </source>
</evidence>
<evidence type="ECO:0000256" key="2">
    <source>
        <dbReference type="SAM" id="SignalP"/>
    </source>
</evidence>
<accession>A0ABU9IA90</accession>
<feature type="signal peptide" evidence="2">
    <location>
        <begin position="1"/>
        <end position="17"/>
    </location>
</feature>
<dbReference type="RefSeq" id="WP_341671865.1">
    <property type="nucleotide sequence ID" value="NZ_JBBYHV010000001.1"/>
</dbReference>
<keyword evidence="2" id="KW-0732">Signal</keyword>
<sequence length="99" mass="10033">MRILATLTLAAPLLLLAACNDEPEVSTEDDGREASGEVLEGTISDAMLPVDEVRSQAPLREPDPEAPASSNDPATGEDAAAPEAAAEPAPAEAAEAPAE</sequence>